<evidence type="ECO:0000259" key="6">
    <source>
        <dbReference type="SMART" id="SM00829"/>
    </source>
</evidence>
<feature type="domain" description="Enoyl reductase (ER)" evidence="6">
    <location>
        <begin position="63"/>
        <end position="422"/>
    </location>
</feature>
<dbReference type="InterPro" id="IPR036291">
    <property type="entry name" value="NAD(P)-bd_dom_sf"/>
</dbReference>
<comment type="cofactor">
    <cofactor evidence="1">
        <name>Zn(2+)</name>
        <dbReference type="ChEBI" id="CHEBI:29105"/>
    </cofactor>
</comment>
<dbReference type="GO" id="GO:0016491">
    <property type="term" value="F:oxidoreductase activity"/>
    <property type="evidence" value="ECO:0000318"/>
    <property type="project" value="GO_Central"/>
</dbReference>
<dbReference type="InterPro" id="IPR013149">
    <property type="entry name" value="ADH-like_C"/>
</dbReference>
<name>D8R2M0_SELML</name>
<keyword evidence="4" id="KW-0862">Zinc</keyword>
<dbReference type="OrthoDB" id="1879366at2759"/>
<dbReference type="GO" id="GO:0005739">
    <property type="term" value="C:mitochondrion"/>
    <property type="evidence" value="ECO:0000318"/>
    <property type="project" value="GO_Central"/>
</dbReference>
<dbReference type="PANTHER" id="PTHR43350">
    <property type="entry name" value="NAD-DEPENDENT ALCOHOL DEHYDROGENASE"/>
    <property type="match status" value="1"/>
</dbReference>
<comment type="similarity">
    <text evidence="2">Belongs to the zinc-containing alcohol dehydrogenase family.</text>
</comment>
<dbReference type="OMA" id="LRIQLMA"/>
<evidence type="ECO:0000256" key="3">
    <source>
        <dbReference type="ARBA" id="ARBA00022723"/>
    </source>
</evidence>
<keyword evidence="5" id="KW-0560">Oxidoreductase</keyword>
<dbReference type="SUPFAM" id="SSF50129">
    <property type="entry name" value="GroES-like"/>
    <property type="match status" value="1"/>
</dbReference>
<keyword evidence="8" id="KW-1185">Reference proteome</keyword>
<dbReference type="CDD" id="cd08263">
    <property type="entry name" value="Zn_ADH10"/>
    <property type="match status" value="1"/>
</dbReference>
<dbReference type="SMART" id="SM00829">
    <property type="entry name" value="PKS_ER"/>
    <property type="match status" value="1"/>
</dbReference>
<dbReference type="SUPFAM" id="SSF51735">
    <property type="entry name" value="NAD(P)-binding Rossmann-fold domains"/>
    <property type="match status" value="1"/>
</dbReference>
<dbReference type="STRING" id="88036.D8R2M0"/>
<dbReference type="Gene3D" id="3.90.180.10">
    <property type="entry name" value="Medium-chain alcohol dehydrogenases, catalytic domain"/>
    <property type="match status" value="1"/>
</dbReference>
<sequence length="425" mass="45306">MLQGRRGFRSLLLRFSNFQGCRYESGSAVAAPTLAPSPSLDGREFTAAGTASTMRAAVLWEPGKPMTLEDMQMPRPKFGEVLLKTKACGVCHSDLHIIKKDQPFPLPVVLGHEVTGEIMEHGPHTDAATLQRLPIGARAVGAFIMPCGGCFYCVKGQEDLCETFFKYSRGKGALYDGQTRLFIASNGKPIHMYSMGGMAEYCVVPSNALAVLPSTLPYSDAAIMGCAVFTAYGAVKNAANLRAGETVSVIGIGGVGSSCLQLARAFGARQVIAVDVDDKKLENSKKLGATHTVNSTKVNPVEAIKELTGGRGVDVAIEALGKPKTFQQTAMSVRDGGRAVMVGLASFGTTAEFDMVHVVRRQVRIIGSYGARARQDLPELVTLAEIGAINLSSAVTQRCGLEEVNQTFDALDRGQILGRAIVEFN</sequence>
<dbReference type="Gramene" id="EFJ34092">
    <property type="protein sequence ID" value="EFJ34092"/>
    <property type="gene ID" value="SELMODRAFT_167345"/>
</dbReference>
<gene>
    <name evidence="7" type="ORF">SELMODRAFT_167345</name>
</gene>
<dbReference type="HOGENOM" id="CLU_026673_11_2_1"/>
<dbReference type="EMBL" id="GL377570">
    <property type="protein sequence ID" value="EFJ34092.1"/>
    <property type="molecule type" value="Genomic_DNA"/>
</dbReference>
<accession>D8R2M0</accession>
<dbReference type="KEGG" id="smo:SELMODRAFT_167345"/>
<evidence type="ECO:0000313" key="8">
    <source>
        <dbReference type="Proteomes" id="UP000001514"/>
    </source>
</evidence>
<proteinExistence type="inferred from homology"/>
<dbReference type="InParanoid" id="D8R2M0"/>
<reference evidence="7 8" key="1">
    <citation type="journal article" date="2011" name="Science">
        <title>The Selaginella genome identifies genetic changes associated with the evolution of vascular plants.</title>
        <authorList>
            <person name="Banks J.A."/>
            <person name="Nishiyama T."/>
            <person name="Hasebe M."/>
            <person name="Bowman J.L."/>
            <person name="Gribskov M."/>
            <person name="dePamphilis C."/>
            <person name="Albert V.A."/>
            <person name="Aono N."/>
            <person name="Aoyama T."/>
            <person name="Ambrose B.A."/>
            <person name="Ashton N.W."/>
            <person name="Axtell M.J."/>
            <person name="Barker E."/>
            <person name="Barker M.S."/>
            <person name="Bennetzen J.L."/>
            <person name="Bonawitz N.D."/>
            <person name="Chapple C."/>
            <person name="Cheng C."/>
            <person name="Correa L.G."/>
            <person name="Dacre M."/>
            <person name="DeBarry J."/>
            <person name="Dreyer I."/>
            <person name="Elias M."/>
            <person name="Engstrom E.M."/>
            <person name="Estelle M."/>
            <person name="Feng L."/>
            <person name="Finet C."/>
            <person name="Floyd S.K."/>
            <person name="Frommer W.B."/>
            <person name="Fujita T."/>
            <person name="Gramzow L."/>
            <person name="Gutensohn M."/>
            <person name="Harholt J."/>
            <person name="Hattori M."/>
            <person name="Heyl A."/>
            <person name="Hirai T."/>
            <person name="Hiwatashi Y."/>
            <person name="Ishikawa M."/>
            <person name="Iwata M."/>
            <person name="Karol K.G."/>
            <person name="Koehler B."/>
            <person name="Kolukisaoglu U."/>
            <person name="Kubo M."/>
            <person name="Kurata T."/>
            <person name="Lalonde S."/>
            <person name="Li K."/>
            <person name="Li Y."/>
            <person name="Litt A."/>
            <person name="Lyons E."/>
            <person name="Manning G."/>
            <person name="Maruyama T."/>
            <person name="Michael T.P."/>
            <person name="Mikami K."/>
            <person name="Miyazaki S."/>
            <person name="Morinaga S."/>
            <person name="Murata T."/>
            <person name="Mueller-Roeber B."/>
            <person name="Nelson D.R."/>
            <person name="Obara M."/>
            <person name="Oguri Y."/>
            <person name="Olmstead R.G."/>
            <person name="Onodera N."/>
            <person name="Petersen B.L."/>
            <person name="Pils B."/>
            <person name="Prigge M."/>
            <person name="Rensing S.A."/>
            <person name="Riano-Pachon D.M."/>
            <person name="Roberts A.W."/>
            <person name="Sato Y."/>
            <person name="Scheller H.V."/>
            <person name="Schulz B."/>
            <person name="Schulz C."/>
            <person name="Shakirov E.V."/>
            <person name="Shibagaki N."/>
            <person name="Shinohara N."/>
            <person name="Shippen D.E."/>
            <person name="Soerensen I."/>
            <person name="Sotooka R."/>
            <person name="Sugimoto N."/>
            <person name="Sugita M."/>
            <person name="Sumikawa N."/>
            <person name="Tanurdzic M."/>
            <person name="Theissen G."/>
            <person name="Ulvskov P."/>
            <person name="Wakazuki S."/>
            <person name="Weng J.K."/>
            <person name="Willats W.W."/>
            <person name="Wipf D."/>
            <person name="Wolf P.G."/>
            <person name="Yang L."/>
            <person name="Zimmer A.D."/>
            <person name="Zhu Q."/>
            <person name="Mitros T."/>
            <person name="Hellsten U."/>
            <person name="Loque D."/>
            <person name="Otillar R."/>
            <person name="Salamov A."/>
            <person name="Schmutz J."/>
            <person name="Shapiro H."/>
            <person name="Lindquist E."/>
            <person name="Lucas S."/>
            <person name="Rokhsar D."/>
            <person name="Grigoriev I.V."/>
        </authorList>
    </citation>
    <scope>NUCLEOTIDE SEQUENCE [LARGE SCALE GENOMIC DNA]</scope>
</reference>
<protein>
    <recommendedName>
        <fullName evidence="6">Enoyl reductase (ER) domain-containing protein</fullName>
    </recommendedName>
</protein>
<keyword evidence="3" id="KW-0479">Metal-binding</keyword>
<dbReference type="InterPro" id="IPR013154">
    <property type="entry name" value="ADH-like_N"/>
</dbReference>
<dbReference type="InterPro" id="IPR020843">
    <property type="entry name" value="ER"/>
</dbReference>
<organism evidence="8">
    <name type="scientific">Selaginella moellendorffii</name>
    <name type="common">Spikemoss</name>
    <dbReference type="NCBI Taxonomy" id="88036"/>
    <lineage>
        <taxon>Eukaryota</taxon>
        <taxon>Viridiplantae</taxon>
        <taxon>Streptophyta</taxon>
        <taxon>Embryophyta</taxon>
        <taxon>Tracheophyta</taxon>
        <taxon>Lycopodiopsida</taxon>
        <taxon>Selaginellales</taxon>
        <taxon>Selaginellaceae</taxon>
        <taxon>Selaginella</taxon>
    </lineage>
</organism>
<evidence type="ECO:0000256" key="2">
    <source>
        <dbReference type="ARBA" id="ARBA00008072"/>
    </source>
</evidence>
<dbReference type="Pfam" id="PF00107">
    <property type="entry name" value="ADH_zinc_N"/>
    <property type="match status" value="1"/>
</dbReference>
<evidence type="ECO:0000256" key="5">
    <source>
        <dbReference type="ARBA" id="ARBA00023002"/>
    </source>
</evidence>
<dbReference type="Proteomes" id="UP000001514">
    <property type="component" value="Unassembled WGS sequence"/>
</dbReference>
<dbReference type="Gene3D" id="3.40.50.720">
    <property type="entry name" value="NAD(P)-binding Rossmann-like Domain"/>
    <property type="match status" value="1"/>
</dbReference>
<evidence type="ECO:0000313" key="7">
    <source>
        <dbReference type="EMBL" id="EFJ34092.1"/>
    </source>
</evidence>
<dbReference type="PANTHER" id="PTHR43350:SF2">
    <property type="entry name" value="GROES-LIKE ZINC-BINDING ALCOHOL DEHYDROGENASE FAMILY PROTEIN"/>
    <property type="match status" value="1"/>
</dbReference>
<dbReference type="GO" id="GO:0046872">
    <property type="term" value="F:metal ion binding"/>
    <property type="evidence" value="ECO:0007669"/>
    <property type="project" value="UniProtKB-KW"/>
</dbReference>
<evidence type="ECO:0000256" key="1">
    <source>
        <dbReference type="ARBA" id="ARBA00001947"/>
    </source>
</evidence>
<dbReference type="eggNOG" id="KOG0022">
    <property type="taxonomic scope" value="Eukaryota"/>
</dbReference>
<dbReference type="AlphaFoldDB" id="D8R2M0"/>
<evidence type="ECO:0000256" key="4">
    <source>
        <dbReference type="ARBA" id="ARBA00022833"/>
    </source>
</evidence>
<dbReference type="Pfam" id="PF08240">
    <property type="entry name" value="ADH_N"/>
    <property type="match status" value="1"/>
</dbReference>
<dbReference type="FunFam" id="3.40.50.720:FF:000003">
    <property type="entry name" value="S-(hydroxymethyl)glutathione dehydrogenase"/>
    <property type="match status" value="1"/>
</dbReference>
<dbReference type="InterPro" id="IPR011032">
    <property type="entry name" value="GroES-like_sf"/>
</dbReference>